<feature type="domain" description="Arc-like DNA binding" evidence="1">
    <location>
        <begin position="6"/>
        <end position="44"/>
    </location>
</feature>
<dbReference type="InterPro" id="IPR013321">
    <property type="entry name" value="Arc_rbn_hlx_hlx"/>
</dbReference>
<dbReference type="Pfam" id="PF03869">
    <property type="entry name" value="Arc"/>
    <property type="match status" value="1"/>
</dbReference>
<dbReference type="InterPro" id="IPR005569">
    <property type="entry name" value="Arc_DNA-bd_dom"/>
</dbReference>
<organism evidence="2 3">
    <name type="scientific">Massilia mucilaginosa</name>
    <dbReference type="NCBI Taxonomy" id="2609282"/>
    <lineage>
        <taxon>Bacteria</taxon>
        <taxon>Pseudomonadati</taxon>
        <taxon>Pseudomonadota</taxon>
        <taxon>Betaproteobacteria</taxon>
        <taxon>Burkholderiales</taxon>
        <taxon>Oxalobacteraceae</taxon>
        <taxon>Telluria group</taxon>
        <taxon>Massilia</taxon>
    </lineage>
</organism>
<dbReference type="GO" id="GO:0003677">
    <property type="term" value="F:DNA binding"/>
    <property type="evidence" value="ECO:0007669"/>
    <property type="project" value="UniProtKB-KW"/>
</dbReference>
<dbReference type="Gene3D" id="1.10.1220.10">
    <property type="entry name" value="Met repressor-like"/>
    <property type="match status" value="1"/>
</dbReference>
<name>A0ABX0NP41_9BURK</name>
<dbReference type="SUPFAM" id="SSF47598">
    <property type="entry name" value="Ribbon-helix-helix"/>
    <property type="match status" value="1"/>
</dbReference>
<evidence type="ECO:0000313" key="3">
    <source>
        <dbReference type="Proteomes" id="UP000609726"/>
    </source>
</evidence>
<protein>
    <submittedName>
        <fullName evidence="2">Arc family DNA-binding protein</fullName>
    </submittedName>
</protein>
<proteinExistence type="predicted"/>
<reference evidence="2 3" key="1">
    <citation type="submission" date="2019-10" db="EMBL/GenBank/DDBJ databases">
        <title>Taxonomy of Antarctic Massilia spp.: description of Massilia rubra sp. nov., Massilia aquatica sp. nov., Massilia mucilaginosa sp. nov., Massilia frigida sp. nov. isolated from streams, lakes and regoliths.</title>
        <authorList>
            <person name="Holochova P."/>
            <person name="Sedlacek I."/>
            <person name="Kralova S."/>
            <person name="Maslanova I."/>
            <person name="Busse H.-J."/>
            <person name="Stankova E."/>
            <person name="Vrbovska V."/>
            <person name="Kovarovic V."/>
            <person name="Bartak M."/>
            <person name="Svec P."/>
            <person name="Pantucek R."/>
        </authorList>
    </citation>
    <scope>NUCLEOTIDE SEQUENCE [LARGE SCALE GENOMIC DNA]</scope>
    <source>
        <strain evidence="2 3">CCM 8733</strain>
    </source>
</reference>
<comment type="caution">
    <text evidence="2">The sequence shown here is derived from an EMBL/GenBank/DDBJ whole genome shotgun (WGS) entry which is preliminary data.</text>
</comment>
<keyword evidence="3" id="KW-1185">Reference proteome</keyword>
<evidence type="ECO:0000313" key="2">
    <source>
        <dbReference type="EMBL" id="NHZ88629.1"/>
    </source>
</evidence>
<keyword evidence="2" id="KW-0238">DNA-binding</keyword>
<gene>
    <name evidence="2" type="ORF">F2P45_06270</name>
</gene>
<accession>A0ABX0NP41</accession>
<dbReference type="Proteomes" id="UP000609726">
    <property type="component" value="Unassembled WGS sequence"/>
</dbReference>
<dbReference type="RefSeq" id="WP_166871521.1">
    <property type="nucleotide sequence ID" value="NZ_WHJH01000004.1"/>
</dbReference>
<dbReference type="EMBL" id="WHJH01000004">
    <property type="protein sequence ID" value="NHZ88629.1"/>
    <property type="molecule type" value="Genomic_DNA"/>
</dbReference>
<evidence type="ECO:0000259" key="1">
    <source>
        <dbReference type="Pfam" id="PF03869"/>
    </source>
</evidence>
<sequence>MSIGIKFQLRLPADLKTWLEEDACRNDRSMNGQVIAVLRERMNKQLESQESRVGASKPD</sequence>
<dbReference type="InterPro" id="IPR010985">
    <property type="entry name" value="Ribbon_hlx_hlx"/>
</dbReference>